<evidence type="ECO:0000313" key="3">
    <source>
        <dbReference type="Proteomes" id="UP000624325"/>
    </source>
</evidence>
<dbReference type="PANTHER" id="PTHR34988:SF1">
    <property type="entry name" value="DNA-BINDING PROTEIN"/>
    <property type="match status" value="1"/>
</dbReference>
<protein>
    <submittedName>
        <fullName evidence="2">DNA-binding protein</fullName>
    </submittedName>
</protein>
<evidence type="ECO:0000313" key="2">
    <source>
        <dbReference type="EMBL" id="GIF56488.1"/>
    </source>
</evidence>
<dbReference type="CDD" id="cd11378">
    <property type="entry name" value="DUF296"/>
    <property type="match status" value="1"/>
</dbReference>
<feature type="domain" description="PPC" evidence="1">
    <location>
        <begin position="1"/>
        <end position="128"/>
    </location>
</feature>
<proteinExistence type="predicted"/>
<sequence length="132" mass="14188">MRVIPLRLDPGTDLKQALQSTVRRERLSAAWVMSCVGSLRQITLRLADIHTALDEYEIISAAGTLSATGMHVHLAVADPSGTILGGHLLGGCVVSPNGTVEVVLGADDDWRFTRSSHPETGWDELTIERTSA</sequence>
<dbReference type="Pfam" id="PF03479">
    <property type="entry name" value="PCC"/>
    <property type="match status" value="1"/>
</dbReference>
<dbReference type="GO" id="GO:0003677">
    <property type="term" value="F:DNA binding"/>
    <property type="evidence" value="ECO:0007669"/>
    <property type="project" value="UniProtKB-KW"/>
</dbReference>
<comment type="caution">
    <text evidence="2">The sequence shown here is derived from an EMBL/GenBank/DDBJ whole genome shotgun (WGS) entry which is preliminary data.</text>
</comment>
<dbReference type="Proteomes" id="UP000624325">
    <property type="component" value="Unassembled WGS sequence"/>
</dbReference>
<dbReference type="EMBL" id="BONC01000015">
    <property type="protein sequence ID" value="GIF56488.1"/>
    <property type="molecule type" value="Genomic_DNA"/>
</dbReference>
<dbReference type="InterPro" id="IPR005175">
    <property type="entry name" value="PPC_dom"/>
</dbReference>
<dbReference type="Gene3D" id="3.30.1330.80">
    <property type="entry name" value="Hypothetical protein, similar to alpha- acetolactate decarboxylase, domain 2"/>
    <property type="match status" value="1"/>
</dbReference>
<keyword evidence="2" id="KW-0238">DNA-binding</keyword>
<gene>
    <name evidence="2" type="ORF">Air01nite_25830</name>
</gene>
<dbReference type="PROSITE" id="PS51742">
    <property type="entry name" value="PPC"/>
    <property type="match status" value="1"/>
</dbReference>
<keyword evidence="3" id="KW-1185">Reference proteome</keyword>
<dbReference type="PANTHER" id="PTHR34988">
    <property type="entry name" value="PROTEIN, PUTATIVE-RELATED"/>
    <property type="match status" value="1"/>
</dbReference>
<accession>A0ABQ4C124</accession>
<dbReference type="SUPFAM" id="SSF117856">
    <property type="entry name" value="AF0104/ALDC/Ptd012-like"/>
    <property type="match status" value="1"/>
</dbReference>
<organism evidence="2 3">
    <name type="scientific">Asanoa iriomotensis</name>
    <dbReference type="NCBI Taxonomy" id="234613"/>
    <lineage>
        <taxon>Bacteria</taxon>
        <taxon>Bacillati</taxon>
        <taxon>Actinomycetota</taxon>
        <taxon>Actinomycetes</taxon>
        <taxon>Micromonosporales</taxon>
        <taxon>Micromonosporaceae</taxon>
        <taxon>Asanoa</taxon>
    </lineage>
</organism>
<dbReference type="RefSeq" id="WP_344387804.1">
    <property type="nucleotide sequence ID" value="NZ_BAAALU010000028.1"/>
</dbReference>
<name>A0ABQ4C124_9ACTN</name>
<evidence type="ECO:0000259" key="1">
    <source>
        <dbReference type="PROSITE" id="PS51742"/>
    </source>
</evidence>
<reference evidence="2 3" key="1">
    <citation type="submission" date="2021-01" db="EMBL/GenBank/DDBJ databases">
        <title>Whole genome shotgun sequence of Asanoa iriomotensis NBRC 100142.</title>
        <authorList>
            <person name="Komaki H."/>
            <person name="Tamura T."/>
        </authorList>
    </citation>
    <scope>NUCLEOTIDE SEQUENCE [LARGE SCALE GENOMIC DNA]</scope>
    <source>
        <strain evidence="2 3">NBRC 100142</strain>
    </source>
</reference>